<comment type="caution">
    <text evidence="3">The sequence shown here is derived from an EMBL/GenBank/DDBJ whole genome shotgun (WGS) entry which is preliminary data.</text>
</comment>
<name>A0A150IU63_9EURY</name>
<feature type="transmembrane region" description="Helical" evidence="1">
    <location>
        <begin position="184"/>
        <end position="204"/>
    </location>
</feature>
<feature type="transmembrane region" description="Helical" evidence="1">
    <location>
        <begin position="143"/>
        <end position="164"/>
    </location>
</feature>
<evidence type="ECO:0000313" key="2">
    <source>
        <dbReference type="EMBL" id="KYC46199.1"/>
    </source>
</evidence>
<evidence type="ECO:0000313" key="3">
    <source>
        <dbReference type="EMBL" id="KYC48415.1"/>
    </source>
</evidence>
<dbReference type="Proteomes" id="UP000092401">
    <property type="component" value="Unassembled WGS sequence"/>
</dbReference>
<reference evidence="5 6" key="1">
    <citation type="journal article" date="2016" name="ISME J.">
        <title>Chasing the elusive Euryarchaeota class WSA2: genomes reveal a uniquely fastidious methyl-reducing methanogen.</title>
        <authorList>
            <person name="Nobu M.K."/>
            <person name="Narihiro T."/>
            <person name="Kuroda K."/>
            <person name="Mei R."/>
            <person name="Liu W.T."/>
        </authorList>
    </citation>
    <scope>NUCLEOTIDE SEQUENCE [LARGE SCALE GENOMIC DNA]</scope>
    <source>
        <strain evidence="2">B03fssc0709_Meth_Bin005</strain>
        <strain evidence="3">B15fssc0709_Meth_Bin003</strain>
        <strain evidence="4">BMIXfssc0709_Meth_Bin006</strain>
    </source>
</reference>
<evidence type="ECO:0000313" key="4">
    <source>
        <dbReference type="EMBL" id="KYC51073.1"/>
    </source>
</evidence>
<dbReference type="InterPro" id="IPR051790">
    <property type="entry name" value="Cytochrome_c-biogenesis_DsbD"/>
</dbReference>
<keyword evidence="1" id="KW-0472">Membrane</keyword>
<gene>
    <name evidence="2" type="ORF">APG10_00202</name>
    <name evidence="3" type="ORF">APG11_00328</name>
    <name evidence="4" type="ORF">APG12_00358</name>
</gene>
<dbReference type="PANTHER" id="PTHR31272:SF9">
    <property type="entry name" value="BLL1027 PROTEIN"/>
    <property type="match status" value="1"/>
</dbReference>
<keyword evidence="1 3" id="KW-0812">Transmembrane</keyword>
<feature type="transmembrane region" description="Helical" evidence="1">
    <location>
        <begin position="6"/>
        <end position="29"/>
    </location>
</feature>
<dbReference type="AlphaFoldDB" id="A0A150IU63"/>
<dbReference type="Proteomes" id="UP000092403">
    <property type="component" value="Unassembled WGS sequence"/>
</dbReference>
<sequence length="205" mass="22508">MFESLISSVVLGITAGLCPLNLFFIIPIFPKVLGERAPLNAVLFSLGVSTVFIPLGLLGNFGFSSIFSESKLGFLVGAIISIVIGLILLRIIRISYILSVKKERKFYGSTPYTYGISYGLITIARAAPLLLSLISIVSLEKNILIVIISLLIYSFLVGAPLIVISSFFGLKKVEDFVRKYSKSLDMVSGIMLVLIGVYYLYLFLY</sequence>
<proteinExistence type="predicted"/>
<protein>
    <submittedName>
        <fullName evidence="3">Cytochrome C biogenesis protein transmembrane region</fullName>
    </submittedName>
</protein>
<keyword evidence="1" id="KW-1133">Transmembrane helix</keyword>
<evidence type="ECO:0000313" key="5">
    <source>
        <dbReference type="Proteomes" id="UP000091929"/>
    </source>
</evidence>
<feature type="transmembrane region" description="Helical" evidence="1">
    <location>
        <begin position="112"/>
        <end position="137"/>
    </location>
</feature>
<dbReference type="EMBL" id="LNJC01000004">
    <property type="protein sequence ID" value="KYC51073.1"/>
    <property type="molecule type" value="Genomic_DNA"/>
</dbReference>
<evidence type="ECO:0000313" key="6">
    <source>
        <dbReference type="Proteomes" id="UP000092401"/>
    </source>
</evidence>
<dbReference type="PANTHER" id="PTHR31272">
    <property type="entry name" value="CYTOCHROME C-TYPE BIOGENESIS PROTEIN HI_1454-RELATED"/>
    <property type="match status" value="1"/>
</dbReference>
<accession>A0A150J1E7</accession>
<feature type="transmembrane region" description="Helical" evidence="1">
    <location>
        <begin position="41"/>
        <end position="66"/>
    </location>
</feature>
<accession>A0A150IMH3</accession>
<dbReference type="EMBL" id="LNGF01000005">
    <property type="protein sequence ID" value="KYC48415.1"/>
    <property type="molecule type" value="Genomic_DNA"/>
</dbReference>
<dbReference type="EMBL" id="LNGE01000003">
    <property type="protein sequence ID" value="KYC46199.1"/>
    <property type="molecule type" value="Genomic_DNA"/>
</dbReference>
<feature type="transmembrane region" description="Helical" evidence="1">
    <location>
        <begin position="72"/>
        <end position="92"/>
    </location>
</feature>
<accession>A0A150IU63</accession>
<dbReference type="Proteomes" id="UP000091929">
    <property type="component" value="Unassembled WGS sequence"/>
</dbReference>
<evidence type="ECO:0000256" key="1">
    <source>
        <dbReference type="SAM" id="Phobius"/>
    </source>
</evidence>
<organism evidence="3 5">
    <name type="scientific">Candidatus Methanofastidiosum methylothiophilum</name>
    <dbReference type="NCBI Taxonomy" id="1705564"/>
    <lineage>
        <taxon>Archaea</taxon>
        <taxon>Methanobacteriati</taxon>
        <taxon>Methanobacteriota</taxon>
        <taxon>Stenosarchaea group</taxon>
        <taxon>Candidatus Methanofastidiosia</taxon>
        <taxon>Candidatus Methanofastidiosales</taxon>
        <taxon>Candidatus Methanofastidiosaceae</taxon>
        <taxon>Candidatus Methanofastidiosum</taxon>
    </lineage>
</organism>